<evidence type="ECO:0000259" key="1">
    <source>
        <dbReference type="Pfam" id="PF00899"/>
    </source>
</evidence>
<dbReference type="GO" id="GO:0061504">
    <property type="term" value="P:cyclic threonylcarbamoyladenosine biosynthetic process"/>
    <property type="evidence" value="ECO:0007669"/>
    <property type="project" value="TreeGrafter"/>
</dbReference>
<keyword evidence="2" id="KW-0548">Nucleotidyltransferase</keyword>
<evidence type="ECO:0000313" key="3">
    <source>
        <dbReference type="Proteomes" id="UP000295136"/>
    </source>
</evidence>
<dbReference type="PANTHER" id="PTHR43267">
    <property type="entry name" value="TRNA THREONYLCARBAMOYLADENOSINE DEHYDRATASE"/>
    <property type="match status" value="1"/>
</dbReference>
<gene>
    <name evidence="2" type="ORF">E1295_14730</name>
</gene>
<dbReference type="InterPro" id="IPR045886">
    <property type="entry name" value="ThiF/MoeB/HesA"/>
</dbReference>
<dbReference type="Gene3D" id="3.40.50.720">
    <property type="entry name" value="NAD(P)-binding Rossmann-like Domain"/>
    <property type="match status" value="1"/>
</dbReference>
<comment type="caution">
    <text evidence="2">The sequence shown here is derived from an EMBL/GenBank/DDBJ whole genome shotgun (WGS) entry which is preliminary data.</text>
</comment>
<dbReference type="GO" id="GO:0016779">
    <property type="term" value="F:nucleotidyltransferase activity"/>
    <property type="evidence" value="ECO:0007669"/>
    <property type="project" value="UniProtKB-KW"/>
</dbReference>
<feature type="domain" description="THIF-type NAD/FAD binding fold" evidence="1">
    <location>
        <begin position="118"/>
        <end position="349"/>
    </location>
</feature>
<proteinExistence type="predicted"/>
<reference evidence="2 3" key="1">
    <citation type="submission" date="2019-03" db="EMBL/GenBank/DDBJ databases">
        <title>Draft genome sequences of novel Actinobacteria.</title>
        <authorList>
            <person name="Sahin N."/>
            <person name="Ay H."/>
            <person name="Saygin H."/>
        </authorList>
    </citation>
    <scope>NUCLEOTIDE SEQUENCE [LARGE SCALE GENOMIC DNA]</scope>
    <source>
        <strain evidence="2 3">6K102</strain>
    </source>
</reference>
<evidence type="ECO:0000313" key="2">
    <source>
        <dbReference type="EMBL" id="TDE54646.1"/>
    </source>
</evidence>
<name>A0A4R5FPJ4_9ACTN</name>
<dbReference type="EMBL" id="SMLD01000031">
    <property type="protein sequence ID" value="TDE54646.1"/>
    <property type="molecule type" value="Genomic_DNA"/>
</dbReference>
<keyword evidence="3" id="KW-1185">Reference proteome</keyword>
<dbReference type="PANTHER" id="PTHR43267:SF1">
    <property type="entry name" value="TRNA THREONYLCARBAMOYLADENOSINE DEHYDRATASE"/>
    <property type="match status" value="1"/>
</dbReference>
<dbReference type="SUPFAM" id="SSF69572">
    <property type="entry name" value="Activating enzymes of the ubiquitin-like proteins"/>
    <property type="match status" value="1"/>
</dbReference>
<keyword evidence="2" id="KW-0808">Transferase</keyword>
<dbReference type="InterPro" id="IPR035985">
    <property type="entry name" value="Ubiquitin-activating_enz"/>
</dbReference>
<dbReference type="AlphaFoldDB" id="A0A4R5FPJ4"/>
<dbReference type="Pfam" id="PF00899">
    <property type="entry name" value="ThiF"/>
    <property type="match status" value="1"/>
</dbReference>
<sequence>MTTGNTTAWRLRGRVQLLPMPESLVLRLGQRTLRIAPFAEREEQIMHLLAEGVTDGEHRLSGDGGRAQEIFNLCRDAGFLETAPSDTGLTDADLARYDRTLHYFSEFETACGPSRHERLRGLLGARVVVVGSGGMGSWLLYGLACCGVGELVVVDPDVVEASNLNRSILFDEADIGRPKVEAAQERLRRFAPRCRVRPVQATVTDAGSIAGLVAEADLVVGAADQPVWLIRQWLAEACRAAGRPLLHPSGLRVGPFYLPGQSACPMCEWAVQAEASPDFPSVVERLRRLPRGTSGSLAPWASVTASVATMEVLRYLGRLGPPVTVNALWEWRPDSTSAIRPLRPHPGCPVCGGEGRDGTGQEDL</sequence>
<accession>A0A4R5FPJ4</accession>
<dbReference type="InterPro" id="IPR000594">
    <property type="entry name" value="ThiF_NAD_FAD-bd"/>
</dbReference>
<dbReference type="GO" id="GO:0061503">
    <property type="term" value="F:tRNA threonylcarbamoyladenosine dehydratase"/>
    <property type="evidence" value="ECO:0007669"/>
    <property type="project" value="TreeGrafter"/>
</dbReference>
<dbReference type="RefSeq" id="WP_132630829.1">
    <property type="nucleotide sequence ID" value="NZ_SMLD01000031.1"/>
</dbReference>
<dbReference type="Proteomes" id="UP000295136">
    <property type="component" value="Unassembled WGS sequence"/>
</dbReference>
<dbReference type="GO" id="GO:0008641">
    <property type="term" value="F:ubiquitin-like modifier activating enzyme activity"/>
    <property type="evidence" value="ECO:0007669"/>
    <property type="project" value="InterPro"/>
</dbReference>
<organism evidence="2 3">
    <name type="scientific">Nonomuraea mesophila</name>
    <dbReference type="NCBI Taxonomy" id="2530382"/>
    <lineage>
        <taxon>Bacteria</taxon>
        <taxon>Bacillati</taxon>
        <taxon>Actinomycetota</taxon>
        <taxon>Actinomycetes</taxon>
        <taxon>Streptosporangiales</taxon>
        <taxon>Streptosporangiaceae</taxon>
        <taxon>Nonomuraea</taxon>
    </lineage>
</organism>
<protein>
    <submittedName>
        <fullName evidence="2">ThiF family adenylyltransferase</fullName>
    </submittedName>
</protein>